<evidence type="ECO:0000313" key="1">
    <source>
        <dbReference type="EMBL" id="JAD28969.1"/>
    </source>
</evidence>
<reference evidence="1" key="1">
    <citation type="submission" date="2014-09" db="EMBL/GenBank/DDBJ databases">
        <authorList>
            <person name="Magalhaes I.L.F."/>
            <person name="Oliveira U."/>
            <person name="Santos F.R."/>
            <person name="Vidigal T.H.D.A."/>
            <person name="Brescovit A.D."/>
            <person name="Santos A.J."/>
        </authorList>
    </citation>
    <scope>NUCLEOTIDE SEQUENCE</scope>
    <source>
        <tissue evidence="1">Shoot tissue taken approximately 20 cm above the soil surface</tissue>
    </source>
</reference>
<reference evidence="1" key="2">
    <citation type="journal article" date="2015" name="Data Brief">
        <title>Shoot transcriptome of the giant reed, Arundo donax.</title>
        <authorList>
            <person name="Barrero R.A."/>
            <person name="Guerrero F.D."/>
            <person name="Moolhuijzen P."/>
            <person name="Goolsby J.A."/>
            <person name="Tidwell J."/>
            <person name="Bellgard S.E."/>
            <person name="Bellgard M.I."/>
        </authorList>
    </citation>
    <scope>NUCLEOTIDE SEQUENCE</scope>
    <source>
        <tissue evidence="1">Shoot tissue taken approximately 20 cm above the soil surface</tissue>
    </source>
</reference>
<accession>A0A0A8YQA6</accession>
<dbReference type="AlphaFoldDB" id="A0A0A8YQA6"/>
<proteinExistence type="predicted"/>
<name>A0A0A8YQA6_ARUDO</name>
<sequence length="26" mass="3043">MLIFRSQRNLKESTITIKIVEVGIPR</sequence>
<dbReference type="EMBL" id="GBRH01268926">
    <property type="protein sequence ID" value="JAD28969.1"/>
    <property type="molecule type" value="Transcribed_RNA"/>
</dbReference>
<protein>
    <submittedName>
        <fullName evidence="1">Uncharacterized protein</fullName>
    </submittedName>
</protein>
<organism evidence="1">
    <name type="scientific">Arundo donax</name>
    <name type="common">Giant reed</name>
    <name type="synonym">Donax arundinaceus</name>
    <dbReference type="NCBI Taxonomy" id="35708"/>
    <lineage>
        <taxon>Eukaryota</taxon>
        <taxon>Viridiplantae</taxon>
        <taxon>Streptophyta</taxon>
        <taxon>Embryophyta</taxon>
        <taxon>Tracheophyta</taxon>
        <taxon>Spermatophyta</taxon>
        <taxon>Magnoliopsida</taxon>
        <taxon>Liliopsida</taxon>
        <taxon>Poales</taxon>
        <taxon>Poaceae</taxon>
        <taxon>PACMAD clade</taxon>
        <taxon>Arundinoideae</taxon>
        <taxon>Arundineae</taxon>
        <taxon>Arundo</taxon>
    </lineage>
</organism>